<comment type="similarity">
    <text evidence="1">Belongs to the SHQ1 family.</text>
</comment>
<dbReference type="GO" id="GO:0005737">
    <property type="term" value="C:cytoplasm"/>
    <property type="evidence" value="ECO:0007669"/>
    <property type="project" value="TreeGrafter"/>
</dbReference>
<feature type="coiled-coil region" evidence="3">
    <location>
        <begin position="382"/>
        <end position="423"/>
    </location>
</feature>
<dbReference type="GO" id="GO:0051082">
    <property type="term" value="F:unfolded protein binding"/>
    <property type="evidence" value="ECO:0007669"/>
    <property type="project" value="TreeGrafter"/>
</dbReference>
<dbReference type="InterPro" id="IPR008978">
    <property type="entry name" value="HSP20-like_chaperone"/>
</dbReference>
<dbReference type="InterPro" id="IPR007052">
    <property type="entry name" value="CS_dom"/>
</dbReference>
<dbReference type="Gene3D" id="2.60.40.790">
    <property type="match status" value="1"/>
</dbReference>
<evidence type="ECO:0000256" key="3">
    <source>
        <dbReference type="SAM" id="Coils"/>
    </source>
</evidence>
<dbReference type="PANTHER" id="PTHR12967:SF0">
    <property type="entry name" value="PROTEIN SHQ1 HOMOLOG"/>
    <property type="match status" value="1"/>
</dbReference>
<dbReference type="GO" id="GO:0000493">
    <property type="term" value="P:box H/ACA snoRNP assembly"/>
    <property type="evidence" value="ECO:0007669"/>
    <property type="project" value="InterPro"/>
</dbReference>
<evidence type="ECO:0000313" key="5">
    <source>
        <dbReference type="EMBL" id="VDM39367.1"/>
    </source>
</evidence>
<organism evidence="6 7">
    <name type="scientific">Toxocara canis</name>
    <name type="common">Canine roundworm</name>
    <dbReference type="NCBI Taxonomy" id="6265"/>
    <lineage>
        <taxon>Eukaryota</taxon>
        <taxon>Metazoa</taxon>
        <taxon>Ecdysozoa</taxon>
        <taxon>Nematoda</taxon>
        <taxon>Chromadorea</taxon>
        <taxon>Rhabditida</taxon>
        <taxon>Spirurina</taxon>
        <taxon>Ascaridomorpha</taxon>
        <taxon>Ascaridoidea</taxon>
        <taxon>Toxocaridae</taxon>
        <taxon>Toxocara</taxon>
    </lineage>
</organism>
<dbReference type="InterPro" id="IPR048696">
    <property type="entry name" value="SHQ1-like_CS"/>
</dbReference>
<evidence type="ECO:0000313" key="7">
    <source>
        <dbReference type="WBParaSite" id="TCNE_0000804601-mRNA-1"/>
    </source>
</evidence>
<reference evidence="5 6" key="2">
    <citation type="submission" date="2018-11" db="EMBL/GenBank/DDBJ databases">
        <authorList>
            <consortium name="Pathogen Informatics"/>
        </authorList>
    </citation>
    <scope>NUCLEOTIDE SEQUENCE [LARGE SCALE GENOMIC DNA]</scope>
</reference>
<protein>
    <recommendedName>
        <fullName evidence="2">Protein SHQ1 homolog</fullName>
    </recommendedName>
</protein>
<dbReference type="WBParaSite" id="TCNE_0000804601-mRNA-1">
    <property type="protein sequence ID" value="TCNE_0000804601-mRNA-1"/>
    <property type="gene ID" value="TCNE_0000804601"/>
</dbReference>
<dbReference type="PROSITE" id="PS51203">
    <property type="entry name" value="CS"/>
    <property type="match status" value="1"/>
</dbReference>
<dbReference type="InterPro" id="IPR007009">
    <property type="entry name" value="Shq1_C"/>
</dbReference>
<dbReference type="SUPFAM" id="SSF49764">
    <property type="entry name" value="HSP20-like chaperones"/>
    <property type="match status" value="1"/>
</dbReference>
<feature type="domain" description="CS" evidence="4">
    <location>
        <begin position="1"/>
        <end position="89"/>
    </location>
</feature>
<dbReference type="GO" id="GO:0005654">
    <property type="term" value="C:nucleoplasm"/>
    <property type="evidence" value="ECO:0007669"/>
    <property type="project" value="TreeGrafter"/>
</dbReference>
<dbReference type="Pfam" id="PF21413">
    <property type="entry name" value="SHQ1-like_CS"/>
    <property type="match status" value="1"/>
</dbReference>
<evidence type="ECO:0000256" key="1">
    <source>
        <dbReference type="ARBA" id="ARBA00005607"/>
    </source>
</evidence>
<keyword evidence="3" id="KW-0175">Coiled coil</keyword>
<evidence type="ECO:0000256" key="2">
    <source>
        <dbReference type="ARBA" id="ARBA00013750"/>
    </source>
</evidence>
<gene>
    <name evidence="5" type="ORF">TCNE_LOCUS8046</name>
</gene>
<proteinExistence type="inferred from homology"/>
<keyword evidence="6" id="KW-1185">Reference proteome</keyword>
<dbReference type="Pfam" id="PF04925">
    <property type="entry name" value="SHQ1"/>
    <property type="match status" value="1"/>
</dbReference>
<dbReference type="EMBL" id="UYWY01019813">
    <property type="protein sequence ID" value="VDM39367.1"/>
    <property type="molecule type" value="Genomic_DNA"/>
</dbReference>
<name>A0A183UHS6_TOXCA</name>
<dbReference type="PANTHER" id="PTHR12967">
    <property type="entry name" value="PROTEIN SHQ1 HOMOLOG"/>
    <property type="match status" value="1"/>
</dbReference>
<evidence type="ECO:0000259" key="4">
    <source>
        <dbReference type="PROSITE" id="PS51203"/>
    </source>
</evidence>
<accession>A0A183UHS6</accession>
<evidence type="ECO:0000313" key="6">
    <source>
        <dbReference type="Proteomes" id="UP000050794"/>
    </source>
</evidence>
<dbReference type="InterPro" id="IPR039742">
    <property type="entry name" value="Shq1"/>
</dbReference>
<reference evidence="7" key="1">
    <citation type="submission" date="2016-06" db="UniProtKB">
        <authorList>
            <consortium name="WormBaseParasite"/>
        </authorList>
    </citation>
    <scope>IDENTIFICATION</scope>
</reference>
<dbReference type="Proteomes" id="UP000050794">
    <property type="component" value="Unassembled WGS sequence"/>
</dbReference>
<dbReference type="AlphaFoldDB" id="A0A183UHS6"/>
<sequence>MITPLFSIKQDDDFLIVDIRAPYANVKDTEIEYDGRMFLFSSSPYFLRLHLTADVVQNDNSTAEYDADKGTFMIKVPKKTKGEHFTNLDMITELLRPQKKPTAERPVEEVNGDADEENEGYFVYHDYYIEQKESVAEEEPRDELCAQYGYGFGWSRHGVLGRLESEIDCVVDLEDADNSNIDQRRAACCAHDQLSFQPDHYIADLMEKNEQLEECLRFEFSTLSFEISLEDREHLKELPKRKLPKLSEECTKRVALSLIDILFAYLYDLRINDGEHSVESGWTIAKLCPSLCYLVRWTSAKEALTGAVRRSLCYPLYRHWDLAMCVASDLKSLLPKGRSAILHCLVDIRSVFSTSGDFRYLLNDLYMTDYCIWIQSADDQLVEWLREELEQVELQKNDVQLELEETELEAKLMALDVADKKEQIDSDDED</sequence>